<proteinExistence type="predicted"/>
<evidence type="ECO:0000313" key="1">
    <source>
        <dbReference type="EMBL" id="GCE43791.1"/>
    </source>
</evidence>
<organism evidence="1 2">
    <name type="scientific">Rhodococcus wratislaviensis</name>
    <name type="common">Tsukamurella wratislaviensis</name>
    <dbReference type="NCBI Taxonomy" id="44752"/>
    <lineage>
        <taxon>Bacteria</taxon>
        <taxon>Bacillati</taxon>
        <taxon>Actinomycetota</taxon>
        <taxon>Actinomycetes</taxon>
        <taxon>Mycobacteriales</taxon>
        <taxon>Nocardiaceae</taxon>
        <taxon>Rhodococcus</taxon>
    </lineage>
</organism>
<reference evidence="1 2" key="1">
    <citation type="submission" date="2018-11" db="EMBL/GenBank/DDBJ databases">
        <title>Microbial catabolism of amino acid.</title>
        <authorList>
            <person name="Hibi M."/>
            <person name="Ogawa J."/>
        </authorList>
    </citation>
    <scope>NUCLEOTIDE SEQUENCE [LARGE SCALE GENOMIC DNA]</scope>
    <source>
        <strain evidence="1 2">C31-06</strain>
    </source>
</reference>
<accession>A0A402CJI6</accession>
<protein>
    <submittedName>
        <fullName evidence="1">Putative phosphodiesterase</fullName>
    </submittedName>
</protein>
<evidence type="ECO:0000313" key="2">
    <source>
        <dbReference type="Proteomes" id="UP000287519"/>
    </source>
</evidence>
<dbReference type="Proteomes" id="UP000287519">
    <property type="component" value="Unassembled WGS sequence"/>
</dbReference>
<dbReference type="EMBL" id="BHYM01000080">
    <property type="protein sequence ID" value="GCE43791.1"/>
    <property type="molecule type" value="Genomic_DNA"/>
</dbReference>
<keyword evidence="2" id="KW-1185">Reference proteome</keyword>
<comment type="caution">
    <text evidence="1">The sequence shown here is derived from an EMBL/GenBank/DDBJ whole genome shotgun (WGS) entry which is preliminary data.</text>
</comment>
<dbReference type="AlphaFoldDB" id="A0A402CJI6"/>
<name>A0A402CJI6_RHOWR</name>
<sequence length="90" mass="9501">MGMPFRIAATLRGSARVFPPRGLVATGCMELSTEWWTLESGTPIEVVARLSGGVGTPNGVPDALGLAVKIPLAMPGTQWICCWPAPAPRR</sequence>
<gene>
    <name evidence="1" type="ORF">Rhow_008089</name>
</gene>